<evidence type="ECO:0000313" key="2">
    <source>
        <dbReference type="EMBL" id="MFC5602971.1"/>
    </source>
</evidence>
<keyword evidence="1" id="KW-0812">Transmembrane</keyword>
<feature type="transmembrane region" description="Helical" evidence="1">
    <location>
        <begin position="34"/>
        <end position="56"/>
    </location>
</feature>
<evidence type="ECO:0000313" key="3">
    <source>
        <dbReference type="Proteomes" id="UP001596071"/>
    </source>
</evidence>
<protein>
    <submittedName>
        <fullName evidence="2">DUF3397 family protein</fullName>
    </submittedName>
</protein>
<sequence>MVNGILSILTGIIVLFPFLITIVFLVVMRRMGKAPAAVIGKAADFTTPFLFLSVYITSMNIFGKGTGFYITSIAILFAIILAVIERVKEKEFQIGRVLQKTWRMYFLMLSFVYVVLLLLGVGFKISEYVK</sequence>
<dbReference type="Proteomes" id="UP001596071">
    <property type="component" value="Unassembled WGS sequence"/>
</dbReference>
<feature type="transmembrane region" description="Helical" evidence="1">
    <location>
        <begin position="68"/>
        <end position="84"/>
    </location>
</feature>
<reference evidence="3" key="1">
    <citation type="journal article" date="2019" name="Int. J. Syst. Evol. Microbiol.">
        <title>The Global Catalogue of Microorganisms (GCM) 10K type strain sequencing project: providing services to taxonomists for standard genome sequencing and annotation.</title>
        <authorList>
            <consortium name="The Broad Institute Genomics Platform"/>
            <consortium name="The Broad Institute Genome Sequencing Center for Infectious Disease"/>
            <person name="Wu L."/>
            <person name="Ma J."/>
        </authorList>
    </citation>
    <scope>NUCLEOTIDE SEQUENCE [LARGE SCALE GENOMIC DNA]</scope>
    <source>
        <strain evidence="3">KACC 11299</strain>
    </source>
</reference>
<keyword evidence="3" id="KW-1185">Reference proteome</keyword>
<keyword evidence="1" id="KW-0472">Membrane</keyword>
<dbReference type="RefSeq" id="WP_381443233.1">
    <property type="nucleotide sequence ID" value="NZ_JBHSNP010000011.1"/>
</dbReference>
<dbReference type="EMBL" id="JBHSNP010000011">
    <property type="protein sequence ID" value="MFC5602971.1"/>
    <property type="molecule type" value="Genomic_DNA"/>
</dbReference>
<dbReference type="InterPro" id="IPR024515">
    <property type="entry name" value="DUF3397"/>
</dbReference>
<organism evidence="2 3">
    <name type="scientific">Sporosarcina koreensis</name>
    <dbReference type="NCBI Taxonomy" id="334735"/>
    <lineage>
        <taxon>Bacteria</taxon>
        <taxon>Bacillati</taxon>
        <taxon>Bacillota</taxon>
        <taxon>Bacilli</taxon>
        <taxon>Bacillales</taxon>
        <taxon>Caryophanaceae</taxon>
        <taxon>Sporosarcina</taxon>
    </lineage>
</organism>
<dbReference type="Pfam" id="PF11877">
    <property type="entry name" value="DUF3397"/>
    <property type="match status" value="1"/>
</dbReference>
<feature type="transmembrane region" description="Helical" evidence="1">
    <location>
        <begin position="105"/>
        <end position="125"/>
    </location>
</feature>
<name>A0ABW0TX95_9BACL</name>
<proteinExistence type="predicted"/>
<evidence type="ECO:0000256" key="1">
    <source>
        <dbReference type="SAM" id="Phobius"/>
    </source>
</evidence>
<gene>
    <name evidence="2" type="ORF">ACFPTP_07025</name>
</gene>
<comment type="caution">
    <text evidence="2">The sequence shown here is derived from an EMBL/GenBank/DDBJ whole genome shotgun (WGS) entry which is preliminary data.</text>
</comment>
<keyword evidence="1" id="KW-1133">Transmembrane helix</keyword>
<accession>A0ABW0TX95</accession>
<feature type="transmembrane region" description="Helical" evidence="1">
    <location>
        <begin position="6"/>
        <end position="27"/>
    </location>
</feature>